<gene>
    <name evidence="1" type="ORF">FOB64_003049</name>
</gene>
<protein>
    <submittedName>
        <fullName evidence="1">Uncharacterized protein</fullName>
    </submittedName>
</protein>
<sequence length="108" mass="12198">MSIIQLSKGIFSKRSNKTAATTTTLTVNSFYDYYKKQYEMNDLIGSLKHTEFIEILYALESSSCILLTNSNKNSGNSNKIIKLNVPYDDIVKSVENIGILKKILQKPN</sequence>
<dbReference type="Proteomes" id="UP000536275">
    <property type="component" value="Unassembled WGS sequence"/>
</dbReference>
<evidence type="ECO:0000313" key="1">
    <source>
        <dbReference type="EMBL" id="KAF6069397.1"/>
    </source>
</evidence>
<organism evidence="1 2">
    <name type="scientific">Candida albicans</name>
    <name type="common">Yeast</name>
    <dbReference type="NCBI Taxonomy" id="5476"/>
    <lineage>
        <taxon>Eukaryota</taxon>
        <taxon>Fungi</taxon>
        <taxon>Dikarya</taxon>
        <taxon>Ascomycota</taxon>
        <taxon>Saccharomycotina</taxon>
        <taxon>Pichiomycetes</taxon>
        <taxon>Debaryomycetaceae</taxon>
        <taxon>Candida/Lodderomyces clade</taxon>
        <taxon>Candida</taxon>
    </lineage>
</organism>
<dbReference type="EMBL" id="JABWAD010000037">
    <property type="protein sequence ID" value="KAF6069397.1"/>
    <property type="molecule type" value="Genomic_DNA"/>
</dbReference>
<reference evidence="1 2" key="1">
    <citation type="submission" date="2020-03" db="EMBL/GenBank/DDBJ databases">
        <title>FDA dAtabase for Regulatory Grade micrObial Sequences (FDA-ARGOS): Supporting development and validation of Infectious Disease Dx tests.</title>
        <authorList>
            <person name="Campos J."/>
            <person name="Goldberg B."/>
            <person name="Tallon L."/>
            <person name="Sadzewicz L."/>
            <person name="Vavikolanu K."/>
            <person name="Mehta A."/>
            <person name="Aluvathingal J."/>
            <person name="Nadendla S."/>
            <person name="Nandy P."/>
            <person name="Geyer C."/>
            <person name="Yan Y."/>
            <person name="Sichtig H."/>
        </authorList>
    </citation>
    <scope>NUCLEOTIDE SEQUENCE [LARGE SCALE GENOMIC DNA]</scope>
    <source>
        <strain evidence="1 2">FDAARGOS_656</strain>
    </source>
</reference>
<dbReference type="InterPro" id="IPR036388">
    <property type="entry name" value="WH-like_DNA-bd_sf"/>
</dbReference>
<dbReference type="Gene3D" id="1.10.10.10">
    <property type="entry name" value="Winged helix-like DNA-binding domain superfamily/Winged helix DNA-binding domain"/>
    <property type="match status" value="1"/>
</dbReference>
<comment type="caution">
    <text evidence="1">The sequence shown here is derived from an EMBL/GenBank/DDBJ whole genome shotgun (WGS) entry which is preliminary data.</text>
</comment>
<proteinExistence type="predicted"/>
<dbReference type="AlphaFoldDB" id="A0A8H6BZ71"/>
<evidence type="ECO:0000313" key="2">
    <source>
        <dbReference type="Proteomes" id="UP000536275"/>
    </source>
</evidence>
<accession>A0A8H6BZ71</accession>
<name>A0A8H6BZ71_CANAX</name>